<feature type="signal peptide" evidence="1">
    <location>
        <begin position="1"/>
        <end position="20"/>
    </location>
</feature>
<dbReference type="STRING" id="1314781.A0A165P1L3"/>
<name>A0A165P1L3_EXIGL</name>
<accession>A0A165P1L3</accession>
<feature type="chain" id="PRO_5007863593" evidence="1">
    <location>
        <begin position="21"/>
        <end position="165"/>
    </location>
</feature>
<organism evidence="2 3">
    <name type="scientific">Exidia glandulosa HHB12029</name>
    <dbReference type="NCBI Taxonomy" id="1314781"/>
    <lineage>
        <taxon>Eukaryota</taxon>
        <taxon>Fungi</taxon>
        <taxon>Dikarya</taxon>
        <taxon>Basidiomycota</taxon>
        <taxon>Agaricomycotina</taxon>
        <taxon>Agaricomycetes</taxon>
        <taxon>Auriculariales</taxon>
        <taxon>Exidiaceae</taxon>
        <taxon>Exidia</taxon>
    </lineage>
</organism>
<dbReference type="Proteomes" id="UP000077266">
    <property type="component" value="Unassembled WGS sequence"/>
</dbReference>
<dbReference type="EMBL" id="KV425893">
    <property type="protein sequence ID" value="KZW01512.1"/>
    <property type="molecule type" value="Genomic_DNA"/>
</dbReference>
<dbReference type="InParanoid" id="A0A165P1L3"/>
<proteinExistence type="predicted"/>
<reference evidence="2 3" key="1">
    <citation type="journal article" date="2016" name="Mol. Biol. Evol.">
        <title>Comparative Genomics of Early-Diverging Mushroom-Forming Fungi Provides Insights into the Origins of Lignocellulose Decay Capabilities.</title>
        <authorList>
            <person name="Nagy L.G."/>
            <person name="Riley R."/>
            <person name="Tritt A."/>
            <person name="Adam C."/>
            <person name="Daum C."/>
            <person name="Floudas D."/>
            <person name="Sun H."/>
            <person name="Yadav J.S."/>
            <person name="Pangilinan J."/>
            <person name="Larsson K.H."/>
            <person name="Matsuura K."/>
            <person name="Barry K."/>
            <person name="Labutti K."/>
            <person name="Kuo R."/>
            <person name="Ohm R.A."/>
            <person name="Bhattacharya S.S."/>
            <person name="Shirouzu T."/>
            <person name="Yoshinaga Y."/>
            <person name="Martin F.M."/>
            <person name="Grigoriev I.V."/>
            <person name="Hibbett D.S."/>
        </authorList>
    </citation>
    <scope>NUCLEOTIDE SEQUENCE [LARGE SCALE GENOMIC DNA]</scope>
    <source>
        <strain evidence="2 3">HHB12029</strain>
    </source>
</reference>
<dbReference type="AlphaFoldDB" id="A0A165P1L3"/>
<dbReference type="OrthoDB" id="5401396at2759"/>
<evidence type="ECO:0000313" key="2">
    <source>
        <dbReference type="EMBL" id="KZW01512.1"/>
    </source>
</evidence>
<evidence type="ECO:0000313" key="3">
    <source>
        <dbReference type="Proteomes" id="UP000077266"/>
    </source>
</evidence>
<sequence>MFSFAKIMAVLAVSLSVATAAPAEDARAKALASLMANGKEGSVLADGVEVTYIATSDKLNTTDLEKRANPGVFFTNDINFLGAQIYFPAVPLNLCINMPSNWQNVVSSFGPDVGLVCFGFHFLNCASDIGSFGPVSSPGVSTIARWELNGVNWNDKVNSYRCSLR</sequence>
<gene>
    <name evidence="2" type="ORF">EXIGLDRAFT_692303</name>
</gene>
<keyword evidence="1" id="KW-0732">Signal</keyword>
<keyword evidence="3" id="KW-1185">Reference proteome</keyword>
<protein>
    <submittedName>
        <fullName evidence="2">Uncharacterized protein</fullName>
    </submittedName>
</protein>
<evidence type="ECO:0000256" key="1">
    <source>
        <dbReference type="SAM" id="SignalP"/>
    </source>
</evidence>